<gene>
    <name evidence="1" type="ORF">CEXT_620851</name>
</gene>
<sequence length="160" mass="18334">MYLADSSANENVLNLTLKGQDDILAMSEIVTAFQKKIRTTNDFWGKYRFNAQRLKTHDTPLHKTAVIMEKHGLTEPASNLLINCSTTKRKQNFPLHYSTTVPGIDLKNRIEFQLGHTHSPSRILKYDPREVSIRGIDPVYKDQKNRKLAALISFPQLRKA</sequence>
<comment type="caution">
    <text evidence="1">The sequence shown here is derived from an EMBL/GenBank/DDBJ whole genome shotgun (WGS) entry which is preliminary data.</text>
</comment>
<keyword evidence="2" id="KW-1185">Reference proteome</keyword>
<evidence type="ECO:0000313" key="1">
    <source>
        <dbReference type="EMBL" id="GIY73217.1"/>
    </source>
</evidence>
<name>A0AAV4VSA9_CAEEX</name>
<dbReference type="AlphaFoldDB" id="A0AAV4VSA9"/>
<dbReference type="Proteomes" id="UP001054945">
    <property type="component" value="Unassembled WGS sequence"/>
</dbReference>
<organism evidence="1 2">
    <name type="scientific">Caerostris extrusa</name>
    <name type="common">Bark spider</name>
    <name type="synonym">Caerostris bankana</name>
    <dbReference type="NCBI Taxonomy" id="172846"/>
    <lineage>
        <taxon>Eukaryota</taxon>
        <taxon>Metazoa</taxon>
        <taxon>Ecdysozoa</taxon>
        <taxon>Arthropoda</taxon>
        <taxon>Chelicerata</taxon>
        <taxon>Arachnida</taxon>
        <taxon>Araneae</taxon>
        <taxon>Araneomorphae</taxon>
        <taxon>Entelegynae</taxon>
        <taxon>Araneoidea</taxon>
        <taxon>Araneidae</taxon>
        <taxon>Caerostris</taxon>
    </lineage>
</organism>
<protein>
    <submittedName>
        <fullName evidence="1">Uncharacterized protein</fullName>
    </submittedName>
</protein>
<proteinExistence type="predicted"/>
<dbReference type="EMBL" id="BPLR01015047">
    <property type="protein sequence ID" value="GIY73217.1"/>
    <property type="molecule type" value="Genomic_DNA"/>
</dbReference>
<accession>A0AAV4VSA9</accession>
<evidence type="ECO:0000313" key="2">
    <source>
        <dbReference type="Proteomes" id="UP001054945"/>
    </source>
</evidence>
<reference evidence="1 2" key="1">
    <citation type="submission" date="2021-06" db="EMBL/GenBank/DDBJ databases">
        <title>Caerostris extrusa draft genome.</title>
        <authorList>
            <person name="Kono N."/>
            <person name="Arakawa K."/>
        </authorList>
    </citation>
    <scope>NUCLEOTIDE SEQUENCE [LARGE SCALE GENOMIC DNA]</scope>
</reference>